<dbReference type="Gene3D" id="3.40.50.150">
    <property type="entry name" value="Vaccinia Virus protein VP39"/>
    <property type="match status" value="2"/>
</dbReference>
<keyword evidence="5" id="KW-1185">Reference proteome</keyword>
<keyword evidence="2" id="KW-0808">Transferase</keyword>
<comment type="caution">
    <text evidence="4">The sequence shown here is derived from an EMBL/GenBank/DDBJ whole genome shotgun (WGS) entry which is preliminary data.</text>
</comment>
<accession>A0ABU2JH69</accession>
<dbReference type="RefSeq" id="WP_311425477.1">
    <property type="nucleotide sequence ID" value="NZ_JAVREH010000089.1"/>
</dbReference>
<dbReference type="InterPro" id="IPR002941">
    <property type="entry name" value="DNA_methylase_N4/N6"/>
</dbReference>
<dbReference type="SUPFAM" id="SSF53335">
    <property type="entry name" value="S-adenosyl-L-methionine-dependent methyltransferases"/>
    <property type="match status" value="2"/>
</dbReference>
<reference evidence="5" key="1">
    <citation type="submission" date="2023-07" db="EMBL/GenBank/DDBJ databases">
        <title>30 novel species of actinomycetes from the DSMZ collection.</title>
        <authorList>
            <person name="Nouioui I."/>
        </authorList>
    </citation>
    <scope>NUCLEOTIDE SEQUENCE [LARGE SCALE GENOMIC DNA]</scope>
    <source>
        <strain evidence="5">DSM 44399</strain>
    </source>
</reference>
<dbReference type="InterPro" id="IPR029063">
    <property type="entry name" value="SAM-dependent_MTases_sf"/>
</dbReference>
<evidence type="ECO:0000256" key="1">
    <source>
        <dbReference type="ARBA" id="ARBA00022603"/>
    </source>
</evidence>
<dbReference type="GO" id="GO:0008168">
    <property type="term" value="F:methyltransferase activity"/>
    <property type="evidence" value="ECO:0007669"/>
    <property type="project" value="UniProtKB-KW"/>
</dbReference>
<sequence length="446" mass="49645">MLNQTLDDADRAMPCHRHDRALMPGALDFSASGHLYATHGLHAFAARLPPPLARWAIESFTDPGDYVLDVMCGSGTTLVEGLLTGRHAWGVDIDPLARLISMVKATPIPSAAILELADEIEKCLTVSTLDGSWRPALPRLSYWFRDDVSSDLARLKSVIVRTTGEESALRSLAWAVFSSLIVARTSVANARDLVHSRHHYREWTANPDVPGRFLKQLRRAARQMQDLEDQMPDGPSVTARLAGNDARELSIGDGAVDLSFFSPPYVSALDYPRAHVFAVAWLSDVVGVDVDQYRTDARRYIGTDRAALAEATTAQPLPPRTDWDLVDDVVERLSDAPEKAWTVHRYFRDMAAVLAECARVTRPGGHVVIVVCPSNIRRVRVDTHDVFAQLAPIVSAGRLEVEDTYARTIHDHRRVMPYLEQSFGERMRTEYVVVARRTGHREVRGT</sequence>
<feature type="domain" description="DNA methylase N-4/N-6" evidence="3">
    <location>
        <begin position="42"/>
        <end position="95"/>
    </location>
</feature>
<organism evidence="4 5">
    <name type="scientific">Jatrophihabitans lederbergiae</name>
    <dbReference type="NCBI Taxonomy" id="3075547"/>
    <lineage>
        <taxon>Bacteria</taxon>
        <taxon>Bacillati</taxon>
        <taxon>Actinomycetota</taxon>
        <taxon>Actinomycetes</taxon>
        <taxon>Jatrophihabitantales</taxon>
        <taxon>Jatrophihabitantaceae</taxon>
        <taxon>Jatrophihabitans</taxon>
    </lineage>
</organism>
<evidence type="ECO:0000259" key="3">
    <source>
        <dbReference type="Pfam" id="PF01555"/>
    </source>
</evidence>
<evidence type="ECO:0000256" key="2">
    <source>
        <dbReference type="ARBA" id="ARBA00022679"/>
    </source>
</evidence>
<proteinExistence type="predicted"/>
<dbReference type="EMBL" id="JAVREH010000089">
    <property type="protein sequence ID" value="MDT0264333.1"/>
    <property type="molecule type" value="Genomic_DNA"/>
</dbReference>
<name>A0ABU2JH69_9ACTN</name>
<keyword evidence="1 4" id="KW-0489">Methyltransferase</keyword>
<dbReference type="Pfam" id="PF01555">
    <property type="entry name" value="N6_N4_Mtase"/>
    <property type="match status" value="1"/>
</dbReference>
<evidence type="ECO:0000313" key="4">
    <source>
        <dbReference type="EMBL" id="MDT0264333.1"/>
    </source>
</evidence>
<gene>
    <name evidence="4" type="ORF">RM423_23515</name>
</gene>
<dbReference type="Proteomes" id="UP001183176">
    <property type="component" value="Unassembled WGS sequence"/>
</dbReference>
<evidence type="ECO:0000313" key="5">
    <source>
        <dbReference type="Proteomes" id="UP001183176"/>
    </source>
</evidence>
<dbReference type="GO" id="GO:0032259">
    <property type="term" value="P:methylation"/>
    <property type="evidence" value="ECO:0007669"/>
    <property type="project" value="UniProtKB-KW"/>
</dbReference>
<protein>
    <submittedName>
        <fullName evidence="4">DNA methyltransferase</fullName>
    </submittedName>
</protein>